<feature type="chain" id="PRO_5037698617" description="D-sorbitol dehydrogenase-like protein" evidence="1">
    <location>
        <begin position="40"/>
        <end position="168"/>
    </location>
</feature>
<feature type="signal peptide" evidence="1">
    <location>
        <begin position="1"/>
        <end position="39"/>
    </location>
</feature>
<dbReference type="EMBL" id="JAESVA010000001">
    <property type="protein sequence ID" value="MCB8879441.1"/>
    <property type="molecule type" value="Genomic_DNA"/>
</dbReference>
<protein>
    <recommendedName>
        <fullName evidence="4">D-sorbitol dehydrogenase-like protein</fullName>
    </recommendedName>
</protein>
<dbReference type="Proteomes" id="UP000721844">
    <property type="component" value="Unassembled WGS sequence"/>
</dbReference>
<reference evidence="2 3" key="1">
    <citation type="journal article" date="2021" name="Microorganisms">
        <title>Acidisoma silvae sp. nov. and Acidisomacellulosilytica sp. nov., Two Acidophilic Bacteria Isolated from Decaying Wood, Hydrolyzing Cellulose and Producing Poly-3-hydroxybutyrate.</title>
        <authorList>
            <person name="Mieszkin S."/>
            <person name="Pouder E."/>
            <person name="Uroz S."/>
            <person name="Simon-Colin C."/>
            <person name="Alain K."/>
        </authorList>
    </citation>
    <scope>NUCLEOTIDE SEQUENCE [LARGE SCALE GENOMIC DNA]</scope>
    <source>
        <strain evidence="2 3">HW T5.17</strain>
    </source>
</reference>
<gene>
    <name evidence="2" type="ORF">ACELLULO517_04290</name>
</gene>
<organism evidence="2 3">
    <name type="scientific">Acidisoma cellulosilyticum</name>
    <dbReference type="NCBI Taxonomy" id="2802395"/>
    <lineage>
        <taxon>Bacteria</taxon>
        <taxon>Pseudomonadati</taxon>
        <taxon>Pseudomonadota</taxon>
        <taxon>Alphaproteobacteria</taxon>
        <taxon>Acetobacterales</taxon>
        <taxon>Acidocellaceae</taxon>
        <taxon>Acidisoma</taxon>
    </lineage>
</organism>
<keyword evidence="3" id="KW-1185">Reference proteome</keyword>
<sequence>MSSMNPNSPITVGRRTVLQGMTALAGLGLIAGTVPAAFADQPDASADFTAVSKALTARSDLASPLQKALYLAFKAQDGSFDAKLARLATLMGTGDVDNLKTLLTGPNADLAAMPGEILTGWYLGIVGKGKHSVCVAYASDLSNKLVADVLHPQSYAYGAYGSWARKPV</sequence>
<dbReference type="AlphaFoldDB" id="A0A963YYE2"/>
<dbReference type="RefSeq" id="WP_227306028.1">
    <property type="nucleotide sequence ID" value="NZ_JAESVA010000001.1"/>
</dbReference>
<accession>A0A963YYE2</accession>
<dbReference type="InterPro" id="IPR006311">
    <property type="entry name" value="TAT_signal"/>
</dbReference>
<dbReference type="PROSITE" id="PS51318">
    <property type="entry name" value="TAT"/>
    <property type="match status" value="1"/>
</dbReference>
<proteinExistence type="predicted"/>
<comment type="caution">
    <text evidence="2">The sequence shown here is derived from an EMBL/GenBank/DDBJ whole genome shotgun (WGS) entry which is preliminary data.</text>
</comment>
<dbReference type="Pfam" id="PF12318">
    <property type="entry name" value="FAD-SLDH"/>
    <property type="match status" value="1"/>
</dbReference>
<keyword evidence="1" id="KW-0732">Signal</keyword>
<name>A0A963YYE2_9PROT</name>
<dbReference type="InterPro" id="IPR024651">
    <property type="entry name" value="FAD-SLDH_ssu"/>
</dbReference>
<evidence type="ECO:0000313" key="2">
    <source>
        <dbReference type="EMBL" id="MCB8879441.1"/>
    </source>
</evidence>
<evidence type="ECO:0000313" key="3">
    <source>
        <dbReference type="Proteomes" id="UP000721844"/>
    </source>
</evidence>
<evidence type="ECO:0000256" key="1">
    <source>
        <dbReference type="SAM" id="SignalP"/>
    </source>
</evidence>
<evidence type="ECO:0008006" key="4">
    <source>
        <dbReference type="Google" id="ProtNLM"/>
    </source>
</evidence>